<comment type="caution">
    <text evidence="1">The sequence shown here is derived from an EMBL/GenBank/DDBJ whole genome shotgun (WGS) entry which is preliminary data.</text>
</comment>
<proteinExistence type="predicted"/>
<evidence type="ECO:0000313" key="1">
    <source>
        <dbReference type="EMBL" id="GMG71782.1"/>
    </source>
</evidence>
<reference evidence="1" key="1">
    <citation type="journal article" date="2024" name="Appl Microbiol">
        <title>Effect of kuratsuki Bacillus and Priestia on Taste of Sake.</title>
        <authorList>
            <person name="Kobayashi K."/>
            <person name="Nishida H."/>
        </authorList>
    </citation>
    <scope>NUCLEOTIDE SEQUENCE</scope>
    <source>
        <strain evidence="1">B-12</strain>
    </source>
</reference>
<organism evidence="1 2">
    <name type="scientific">Priestia megaterium</name>
    <name type="common">Bacillus megaterium</name>
    <dbReference type="NCBI Taxonomy" id="1404"/>
    <lineage>
        <taxon>Bacteria</taxon>
        <taxon>Bacillati</taxon>
        <taxon>Bacillota</taxon>
        <taxon>Bacilli</taxon>
        <taxon>Bacillales</taxon>
        <taxon>Bacillaceae</taxon>
        <taxon>Priestia</taxon>
    </lineage>
</organism>
<sequence length="45" mass="5263">MYKLPMMKAGEVSKWCKALKGKPVLLLDIERRIRQNMWANKKTAS</sequence>
<dbReference type="AlphaFoldDB" id="A0AAX6BDE7"/>
<dbReference type="RefSeq" id="WP_310876269.1">
    <property type="nucleotide sequence ID" value="NZ_BSYK01000001.1"/>
</dbReference>
<evidence type="ECO:0000313" key="2">
    <source>
        <dbReference type="Proteomes" id="UP001165240"/>
    </source>
</evidence>
<name>A0AAX6BDE7_PRIMG</name>
<dbReference type="EMBL" id="BSYK01000001">
    <property type="protein sequence ID" value="GMG71782.1"/>
    <property type="molecule type" value="Genomic_DNA"/>
</dbReference>
<accession>A0AAX6BDE7</accession>
<gene>
    <name evidence="1" type="ORF">ShirakiTB12_02500</name>
</gene>
<dbReference type="Proteomes" id="UP001165240">
    <property type="component" value="Unassembled WGS sequence"/>
</dbReference>
<protein>
    <submittedName>
        <fullName evidence="1">Uncharacterized protein</fullName>
    </submittedName>
</protein>